<evidence type="ECO:0000256" key="9">
    <source>
        <dbReference type="ARBA" id="ARBA00032931"/>
    </source>
</evidence>
<evidence type="ECO:0000313" key="14">
    <source>
        <dbReference type="EMBL" id="OGH92146.1"/>
    </source>
</evidence>
<dbReference type="GO" id="GO:0004641">
    <property type="term" value="F:phosphoribosylformylglycinamidine cyclo-ligase activity"/>
    <property type="evidence" value="ECO:0007669"/>
    <property type="project" value="UniProtKB-EC"/>
</dbReference>
<comment type="caution">
    <text evidence="14">The sequence shown here is derived from an EMBL/GenBank/DDBJ whole genome shotgun (WGS) entry which is preliminary data.</text>
</comment>
<feature type="domain" description="PurM-like N-terminal" evidence="12">
    <location>
        <begin position="17"/>
        <end position="105"/>
    </location>
</feature>
<dbReference type="PANTHER" id="PTHR10520:SF12">
    <property type="entry name" value="TRIFUNCTIONAL PURINE BIOSYNTHETIC PROTEIN ADENOSINE-3"/>
    <property type="match status" value="1"/>
</dbReference>
<evidence type="ECO:0000256" key="1">
    <source>
        <dbReference type="ARBA" id="ARBA00004686"/>
    </source>
</evidence>
<dbReference type="InterPro" id="IPR010918">
    <property type="entry name" value="PurM-like_C_dom"/>
</dbReference>
<evidence type="ECO:0000259" key="13">
    <source>
        <dbReference type="Pfam" id="PF02769"/>
    </source>
</evidence>
<keyword evidence="5" id="KW-0436">Ligase</keyword>
<keyword evidence="7" id="KW-0067">ATP-binding</keyword>
<dbReference type="GO" id="GO:0046084">
    <property type="term" value="P:adenine biosynthetic process"/>
    <property type="evidence" value="ECO:0007669"/>
    <property type="project" value="TreeGrafter"/>
</dbReference>
<dbReference type="GO" id="GO:0006189">
    <property type="term" value="P:'de novo' IMP biosynthetic process"/>
    <property type="evidence" value="ECO:0007669"/>
    <property type="project" value="UniProtKB-UniPathway"/>
</dbReference>
<evidence type="ECO:0000259" key="12">
    <source>
        <dbReference type="Pfam" id="PF00586"/>
    </source>
</evidence>
<accession>A0A1F6P7J5</accession>
<evidence type="ECO:0000256" key="6">
    <source>
        <dbReference type="ARBA" id="ARBA00022741"/>
    </source>
</evidence>
<evidence type="ECO:0000256" key="3">
    <source>
        <dbReference type="ARBA" id="ARBA00013047"/>
    </source>
</evidence>
<evidence type="ECO:0000313" key="15">
    <source>
        <dbReference type="Proteomes" id="UP000176634"/>
    </source>
</evidence>
<dbReference type="Gene3D" id="3.90.650.10">
    <property type="entry name" value="PurM-like C-terminal domain"/>
    <property type="match status" value="1"/>
</dbReference>
<evidence type="ECO:0000256" key="2">
    <source>
        <dbReference type="ARBA" id="ARBA00010280"/>
    </source>
</evidence>
<dbReference type="InterPro" id="IPR036676">
    <property type="entry name" value="PurM-like_C_sf"/>
</dbReference>
<dbReference type="InterPro" id="IPR004733">
    <property type="entry name" value="PurM_cligase"/>
</dbReference>
<evidence type="ECO:0000256" key="10">
    <source>
        <dbReference type="ARBA" id="ARBA00033093"/>
    </source>
</evidence>
<name>A0A1F6P7J5_9BACT</name>
<dbReference type="SUPFAM" id="SSF55326">
    <property type="entry name" value="PurM N-terminal domain-like"/>
    <property type="match status" value="1"/>
</dbReference>
<dbReference type="PANTHER" id="PTHR10520">
    <property type="entry name" value="TRIFUNCTIONAL PURINE BIOSYNTHETIC PROTEIN ADENOSINE-3-RELATED"/>
    <property type="match status" value="1"/>
</dbReference>
<dbReference type="GO" id="GO:0004637">
    <property type="term" value="F:phosphoribosylamine-glycine ligase activity"/>
    <property type="evidence" value="ECO:0007669"/>
    <property type="project" value="TreeGrafter"/>
</dbReference>
<dbReference type="InterPro" id="IPR016188">
    <property type="entry name" value="PurM-like_N"/>
</dbReference>
<sequence length="345" mass="37174">MFLRAMLDKRVVETTQNDGAGGKPQFFTLVGTPEAFRMLGWEVIVMCNDDVACGGGLPVVFSSNLDIKEITAENLHLCEALMSGFAKALAASGTVLITGETAVMRHSITAFCDRSNPAQLIVNWAGTCLGLMRTDRPPNGSTIRPGMAVVGLGEDGYRCNGGTALTNLLLQTWGPRIEDVLASQEAMEFANQLVIPSRSYARMLSYLTGWQNNGIPGDPVARIHGMAHITGGGVWNKFRELLPVGVGANLHNMLNPPEVLLRAQELSYRLGGEKVITDKQCYGTFHGGCGALLVVDPQDADLVCWEASNFGHRATVVGETTESIGNEVVIQSRFLRGKLLSSLHE</sequence>
<feature type="domain" description="PurM-like C-terminal" evidence="13">
    <location>
        <begin position="222"/>
        <end position="328"/>
    </location>
</feature>
<dbReference type="EMBL" id="MFRA01000008">
    <property type="protein sequence ID" value="OGH92146.1"/>
    <property type="molecule type" value="Genomic_DNA"/>
</dbReference>
<comment type="pathway">
    <text evidence="1">Purine metabolism; IMP biosynthesis via de novo pathway; 5-amino-1-(5-phospho-D-ribosyl)imidazole from N(2)-formyl-N(1)-(5-phospho-D-ribosyl)glycinamide: step 2/2.</text>
</comment>
<dbReference type="AlphaFoldDB" id="A0A1F6P7J5"/>
<evidence type="ECO:0000256" key="5">
    <source>
        <dbReference type="ARBA" id="ARBA00022598"/>
    </source>
</evidence>
<dbReference type="Pfam" id="PF00586">
    <property type="entry name" value="AIRS"/>
    <property type="match status" value="1"/>
</dbReference>
<reference evidence="14 15" key="1">
    <citation type="journal article" date="2016" name="Nat. Commun.">
        <title>Thousands of microbial genomes shed light on interconnected biogeochemical processes in an aquifer system.</title>
        <authorList>
            <person name="Anantharaman K."/>
            <person name="Brown C.T."/>
            <person name="Hug L.A."/>
            <person name="Sharon I."/>
            <person name="Castelle C.J."/>
            <person name="Probst A.J."/>
            <person name="Thomas B.C."/>
            <person name="Singh A."/>
            <person name="Wilkins M.J."/>
            <person name="Karaoz U."/>
            <person name="Brodie E.L."/>
            <person name="Williams K.H."/>
            <person name="Hubbard S.S."/>
            <person name="Banfield J.F."/>
        </authorList>
    </citation>
    <scope>NUCLEOTIDE SEQUENCE [LARGE SCALE GENOMIC DNA]</scope>
</reference>
<dbReference type="UniPathway" id="UPA00074">
    <property type="reaction ID" value="UER00129"/>
</dbReference>
<proteinExistence type="inferred from homology"/>
<dbReference type="GO" id="GO:0005524">
    <property type="term" value="F:ATP binding"/>
    <property type="evidence" value="ECO:0007669"/>
    <property type="project" value="UniProtKB-KW"/>
</dbReference>
<dbReference type="InterPro" id="IPR036921">
    <property type="entry name" value="PurM-like_N_sf"/>
</dbReference>
<comment type="similarity">
    <text evidence="2">Belongs to the AIR synthase family.</text>
</comment>
<evidence type="ECO:0000256" key="11">
    <source>
        <dbReference type="ARBA" id="ARBA00049057"/>
    </source>
</evidence>
<organism evidence="14 15">
    <name type="scientific">Candidatus Magasanikbacteria bacterium RIFOXYD1_FULL_40_23</name>
    <dbReference type="NCBI Taxonomy" id="1798705"/>
    <lineage>
        <taxon>Bacteria</taxon>
        <taxon>Candidatus Magasanikiibacteriota</taxon>
    </lineage>
</organism>
<evidence type="ECO:0000256" key="8">
    <source>
        <dbReference type="ARBA" id="ARBA00031908"/>
    </source>
</evidence>
<dbReference type="Proteomes" id="UP000176634">
    <property type="component" value="Unassembled WGS sequence"/>
</dbReference>
<dbReference type="STRING" id="1798705.A2563_01000"/>
<keyword evidence="6" id="KW-0547">Nucleotide-binding</keyword>
<protein>
    <recommendedName>
        <fullName evidence="4">Phosphoribosylformylglycinamidine cyclo-ligase</fullName>
        <ecNumber evidence="3">6.3.3.1</ecNumber>
    </recommendedName>
    <alternativeName>
        <fullName evidence="9">AIR synthase</fullName>
    </alternativeName>
    <alternativeName>
        <fullName evidence="10">AIRS</fullName>
    </alternativeName>
    <alternativeName>
        <fullName evidence="8">Phosphoribosyl-aminoimidazole synthetase</fullName>
    </alternativeName>
</protein>
<evidence type="ECO:0000256" key="7">
    <source>
        <dbReference type="ARBA" id="ARBA00022840"/>
    </source>
</evidence>
<dbReference type="GO" id="GO:0005829">
    <property type="term" value="C:cytosol"/>
    <property type="evidence" value="ECO:0007669"/>
    <property type="project" value="TreeGrafter"/>
</dbReference>
<dbReference type="EC" id="6.3.3.1" evidence="3"/>
<dbReference type="Pfam" id="PF02769">
    <property type="entry name" value="AIRS_C"/>
    <property type="match status" value="1"/>
</dbReference>
<evidence type="ECO:0000256" key="4">
    <source>
        <dbReference type="ARBA" id="ARBA00020367"/>
    </source>
</evidence>
<dbReference type="Gene3D" id="3.30.1330.10">
    <property type="entry name" value="PurM-like, N-terminal domain"/>
    <property type="match status" value="1"/>
</dbReference>
<dbReference type="SUPFAM" id="SSF56042">
    <property type="entry name" value="PurM C-terminal domain-like"/>
    <property type="match status" value="1"/>
</dbReference>
<comment type="catalytic activity">
    <reaction evidence="11">
        <text>2-formamido-N(1)-(5-O-phospho-beta-D-ribosyl)acetamidine + ATP = 5-amino-1-(5-phospho-beta-D-ribosyl)imidazole + ADP + phosphate + H(+)</text>
        <dbReference type="Rhea" id="RHEA:23032"/>
        <dbReference type="ChEBI" id="CHEBI:15378"/>
        <dbReference type="ChEBI" id="CHEBI:30616"/>
        <dbReference type="ChEBI" id="CHEBI:43474"/>
        <dbReference type="ChEBI" id="CHEBI:137981"/>
        <dbReference type="ChEBI" id="CHEBI:147287"/>
        <dbReference type="ChEBI" id="CHEBI:456216"/>
        <dbReference type="EC" id="6.3.3.1"/>
    </reaction>
</comment>
<gene>
    <name evidence="14" type="ORF">A2563_01000</name>
</gene>